<sequence>RSHGGEYSREDDESASTKGHSRWLASDDERLLAYRGGEYLRPWRWIFRQFPHRTEGAVRTRYHLLQGK</sequence>
<dbReference type="Proteomes" id="UP000250078">
    <property type="component" value="Unassembled WGS sequence"/>
</dbReference>
<proteinExistence type="predicted"/>
<name>A0ACC8EPJ2_9PEZI</name>
<dbReference type="EMBL" id="KV748245">
    <property type="protein sequence ID" value="OCK88237.1"/>
    <property type="molecule type" value="Genomic_DNA"/>
</dbReference>
<reference evidence="1 2" key="1">
    <citation type="journal article" date="2016" name="Nat. Commun.">
        <title>Ectomycorrhizal ecology is imprinted in the genome of the dominant symbiotic fungus Cenococcum geophilum.</title>
        <authorList>
            <consortium name="DOE Joint Genome Institute"/>
            <person name="Peter M."/>
            <person name="Kohler A."/>
            <person name="Ohm R.A."/>
            <person name="Kuo A."/>
            <person name="Krutzmann J."/>
            <person name="Morin E."/>
            <person name="Arend M."/>
            <person name="Barry K.W."/>
            <person name="Binder M."/>
            <person name="Choi C."/>
            <person name="Clum A."/>
            <person name="Copeland A."/>
            <person name="Grisel N."/>
            <person name="Haridas S."/>
            <person name="Kipfer T."/>
            <person name="LaButti K."/>
            <person name="Lindquist E."/>
            <person name="Lipzen A."/>
            <person name="Maire R."/>
            <person name="Meier B."/>
            <person name="Mihaltcheva S."/>
            <person name="Molinier V."/>
            <person name="Murat C."/>
            <person name="Poggeler S."/>
            <person name="Quandt C.A."/>
            <person name="Sperisen C."/>
            <person name="Tritt A."/>
            <person name="Tisserant E."/>
            <person name="Crous P.W."/>
            <person name="Henrissat B."/>
            <person name="Nehls U."/>
            <person name="Egli S."/>
            <person name="Spatafora J.W."/>
            <person name="Grigoriev I.V."/>
            <person name="Martin F.M."/>
        </authorList>
    </citation>
    <scope>NUCLEOTIDE SEQUENCE [LARGE SCALE GENOMIC DNA]</scope>
    <source>
        <strain evidence="1 2">1.58</strain>
    </source>
</reference>
<evidence type="ECO:0000313" key="2">
    <source>
        <dbReference type="Proteomes" id="UP000250078"/>
    </source>
</evidence>
<keyword evidence="2" id="KW-1185">Reference proteome</keyword>
<organism evidence="1 2">
    <name type="scientific">Cenococcum geophilum 1.58</name>
    <dbReference type="NCBI Taxonomy" id="794803"/>
    <lineage>
        <taxon>Eukaryota</taxon>
        <taxon>Fungi</taxon>
        <taxon>Dikarya</taxon>
        <taxon>Ascomycota</taxon>
        <taxon>Pezizomycotina</taxon>
        <taxon>Dothideomycetes</taxon>
        <taxon>Pleosporomycetidae</taxon>
        <taxon>Gloniales</taxon>
        <taxon>Gloniaceae</taxon>
        <taxon>Cenococcum</taxon>
    </lineage>
</organism>
<feature type="non-terminal residue" evidence="1">
    <location>
        <position position="1"/>
    </location>
</feature>
<protein>
    <submittedName>
        <fullName evidence="1">Uncharacterized protein</fullName>
    </submittedName>
</protein>
<evidence type="ECO:0000313" key="1">
    <source>
        <dbReference type="EMBL" id="OCK88237.1"/>
    </source>
</evidence>
<accession>A0ACC8EPJ2</accession>
<feature type="non-terminal residue" evidence="1">
    <location>
        <position position="68"/>
    </location>
</feature>
<gene>
    <name evidence="1" type="ORF">K441DRAFT_429342</name>
</gene>